<keyword evidence="2" id="KW-1185">Reference proteome</keyword>
<accession>A0AA36M102</accession>
<evidence type="ECO:0000313" key="1">
    <source>
        <dbReference type="EMBL" id="CAJ0595324.1"/>
    </source>
</evidence>
<dbReference type="AlphaFoldDB" id="A0AA36M102"/>
<organism evidence="1 2">
    <name type="scientific">Cylicocyclus nassatus</name>
    <name type="common">Nematode worm</name>
    <dbReference type="NCBI Taxonomy" id="53992"/>
    <lineage>
        <taxon>Eukaryota</taxon>
        <taxon>Metazoa</taxon>
        <taxon>Ecdysozoa</taxon>
        <taxon>Nematoda</taxon>
        <taxon>Chromadorea</taxon>
        <taxon>Rhabditida</taxon>
        <taxon>Rhabditina</taxon>
        <taxon>Rhabditomorpha</taxon>
        <taxon>Strongyloidea</taxon>
        <taxon>Strongylidae</taxon>
        <taxon>Cylicocyclus</taxon>
    </lineage>
</organism>
<dbReference type="Proteomes" id="UP001176961">
    <property type="component" value="Unassembled WGS sequence"/>
</dbReference>
<comment type="caution">
    <text evidence="1">The sequence shown here is derived from an EMBL/GenBank/DDBJ whole genome shotgun (WGS) entry which is preliminary data.</text>
</comment>
<sequence>MVRALRTICITIEFNFHARSRNALPCVHLQVNRLLPKQRSNKRHKILPNIGFVSNKIVTSKIVNLNNLQ</sequence>
<proteinExistence type="predicted"/>
<dbReference type="EMBL" id="CATQJL010000112">
    <property type="protein sequence ID" value="CAJ0595324.1"/>
    <property type="molecule type" value="Genomic_DNA"/>
</dbReference>
<name>A0AA36M102_CYLNA</name>
<protein>
    <submittedName>
        <fullName evidence="1">Uncharacterized protein</fullName>
    </submittedName>
</protein>
<gene>
    <name evidence="1" type="ORF">CYNAS_LOCUS7307</name>
</gene>
<evidence type="ECO:0000313" key="2">
    <source>
        <dbReference type="Proteomes" id="UP001176961"/>
    </source>
</evidence>
<reference evidence="1" key="1">
    <citation type="submission" date="2023-07" db="EMBL/GenBank/DDBJ databases">
        <authorList>
            <consortium name="CYATHOMIX"/>
        </authorList>
    </citation>
    <scope>NUCLEOTIDE SEQUENCE</scope>
    <source>
        <strain evidence="1">N/A</strain>
    </source>
</reference>